<gene>
    <name evidence="1" type="ORF">C7402_1429</name>
</gene>
<dbReference type="Proteomes" id="UP000245712">
    <property type="component" value="Unassembled WGS sequence"/>
</dbReference>
<keyword evidence="2" id="KW-1185">Reference proteome</keyword>
<sequence>MDDVLDFIIYQGANWQCTIFDQNDPVNSSNPTNPANAVNLSGCSAVMTAVAYLGSPTIIFQLSTASETLVIDAAAGSVSWNMPASQTSTFTANGLPQPLSTAGTSFQMGIYTLKVTNAAGAVVRECSGKLYLNLDV</sequence>
<accession>A0ABX5K6Q1</accession>
<proteinExistence type="predicted"/>
<evidence type="ECO:0000313" key="2">
    <source>
        <dbReference type="Proteomes" id="UP000245712"/>
    </source>
</evidence>
<dbReference type="EMBL" id="QEOB01000042">
    <property type="protein sequence ID" value="PVX61218.1"/>
    <property type="molecule type" value="Genomic_DNA"/>
</dbReference>
<organism evidence="1 2">
    <name type="scientific">Paraburkholderia unamae</name>
    <dbReference type="NCBI Taxonomy" id="219649"/>
    <lineage>
        <taxon>Bacteria</taxon>
        <taxon>Pseudomonadati</taxon>
        <taxon>Pseudomonadota</taxon>
        <taxon>Betaproteobacteria</taxon>
        <taxon>Burkholderiales</taxon>
        <taxon>Burkholderiaceae</taxon>
        <taxon>Paraburkholderia</taxon>
    </lineage>
</organism>
<dbReference type="RefSeq" id="WP_133254660.1">
    <property type="nucleotide sequence ID" value="NZ_QEOB01000042.1"/>
</dbReference>
<comment type="caution">
    <text evidence="1">The sequence shown here is derived from an EMBL/GenBank/DDBJ whole genome shotgun (WGS) entry which is preliminary data.</text>
</comment>
<protein>
    <submittedName>
        <fullName evidence="1">Uncharacterized protein</fullName>
    </submittedName>
</protein>
<evidence type="ECO:0000313" key="1">
    <source>
        <dbReference type="EMBL" id="PVX61218.1"/>
    </source>
</evidence>
<reference evidence="1 2" key="1">
    <citation type="submission" date="2018-05" db="EMBL/GenBank/DDBJ databases">
        <title>Genomic Encyclopedia of Type Strains, Phase IV (KMG-V): Genome sequencing to study the core and pangenomes of soil and plant-associated prokaryotes.</title>
        <authorList>
            <person name="Whitman W."/>
        </authorList>
    </citation>
    <scope>NUCLEOTIDE SEQUENCE [LARGE SCALE GENOMIC DNA]</scope>
    <source>
        <strain evidence="1 2">SCZa-39</strain>
    </source>
</reference>
<name>A0ABX5K6Q1_9BURK</name>